<dbReference type="Pfam" id="PF11735">
    <property type="entry name" value="CAP59_mtransfer"/>
    <property type="match status" value="1"/>
</dbReference>
<dbReference type="SUPFAM" id="SSF53448">
    <property type="entry name" value="Nucleotide-diphospho-sugar transferases"/>
    <property type="match status" value="1"/>
</dbReference>
<dbReference type="PANTHER" id="PTHR34144">
    <property type="entry name" value="CHROMOSOME 8, WHOLE GENOME SHOTGUN SEQUENCE"/>
    <property type="match status" value="1"/>
</dbReference>
<name>A0AAE0BTN1_9CHLO</name>
<dbReference type="EMBL" id="LGRX02033149">
    <property type="protein sequence ID" value="KAK3242623.1"/>
    <property type="molecule type" value="Genomic_DNA"/>
</dbReference>
<accession>A0AAE0BTN1</accession>
<dbReference type="Proteomes" id="UP001190700">
    <property type="component" value="Unassembled WGS sequence"/>
</dbReference>
<dbReference type="InterPro" id="IPR029044">
    <property type="entry name" value="Nucleotide-diphossugar_trans"/>
</dbReference>
<gene>
    <name evidence="1" type="ORF">CYMTET_47687</name>
</gene>
<reference evidence="1 2" key="1">
    <citation type="journal article" date="2015" name="Genome Biol. Evol.">
        <title>Comparative Genomics of a Bacterivorous Green Alga Reveals Evolutionary Causalities and Consequences of Phago-Mixotrophic Mode of Nutrition.</title>
        <authorList>
            <person name="Burns J.A."/>
            <person name="Paasch A."/>
            <person name="Narechania A."/>
            <person name="Kim E."/>
        </authorList>
    </citation>
    <scope>NUCLEOTIDE SEQUENCE [LARGE SCALE GENOMIC DNA]</scope>
    <source>
        <strain evidence="1 2">PLY_AMNH</strain>
    </source>
</reference>
<evidence type="ECO:0000313" key="2">
    <source>
        <dbReference type="Proteomes" id="UP001190700"/>
    </source>
</evidence>
<keyword evidence="2" id="KW-1185">Reference proteome</keyword>
<protein>
    <submittedName>
        <fullName evidence="1">Uncharacterized protein</fullName>
    </submittedName>
</protein>
<dbReference type="AlphaFoldDB" id="A0AAE0BTN1"/>
<dbReference type="InterPro" id="IPR007577">
    <property type="entry name" value="GlycoTrfase_DXD_sugar-bd_CS"/>
</dbReference>
<dbReference type="InterPro" id="IPR021047">
    <property type="entry name" value="Mannosyltransferase_CMT1"/>
</dbReference>
<evidence type="ECO:0000313" key="1">
    <source>
        <dbReference type="EMBL" id="KAK3242623.1"/>
    </source>
</evidence>
<sequence length="1161" mass="132550">MNCLLAQSRPLFLTMSLLTSDISHFKEITLEDTSSRTYTYEGSWSPLYAQRKRLTPGPNSSRHLSAYWTFYSSLHEQLDSDFFQPHTSQPGSNSLDLSRYRNALRIQPHGRYFLAVLLHNAVDVAPTLLSEILKVVLLLGSDSNFSNIFVSIYESGSNDLTAFTISAFREHLASLGVPHRVVLQGETRQEYQDRIAYLAHLRNKALQPLFESTLEYDRVVYFNDIYVRAVDVVSLITTSNKESADMSCAVDYQLNEVGNLQYYDIWVGIDLDGRHFRNDLPFLKHEESWKRYRELQPFHTFSCWGGLVVIKAEIFQKLHIRFRNGKALECAASECDLLSRDMWAAGRHKIIVVPSVVTAYEHQSYLHIREELELGKGIGGQIGQQMRQENMVWEMLNPTLTLIPESLQPVKYKPIEQRPAAVECCPLDDVVEEHVDFSHCMDDRVWWWYDMFGIPRATAPGALEASIVTGYGTLDPHRVDAKEVMAHIHRDVSCKSKYGRAIPRRIFQVWKTNQLHKIRGHILLGILSWMHTHPCYEYILLSDKDIDEFIRGEHKQYLRDYRSLQNHGEKADLARYLYMWSYGGVYADVDTVAVQSLDNLLRAEDHIVVGLENDLKEKATMVEWVYARQRGASLHCWAAAKENPVVRSLIKRVIANIRSPEDVYEEIKQRRIGRVGHLETIFKTGPGPFSDALLDPKLPPTAVRVLGLLPFSGDHPTGKEFYNKNRDAALQDTEIFVKHINFGSWLTSSQAMSKAHTMDHLQTHMPMLAGSWLMGPMQLEKLQTSLPVWVSHKGAKGGDERDDDEQASFFLQLESGRKLKTSEGCLAVYRGAGPLVKDPVKTWSACWPAWEELDVLYLILQRDVNLVVYTAVDYSCAATPGERPRKVLWSSSTQVSDHLQMAEMVVSISKQGQLMISALLKSKKLLSNRDGSIQRPVENMQQSRGMKLTENARGYCHDKFTVNVEQDVRTAREAQELCSANQKCASFTWASSQVAGVANQMWICSTLMRMDDSTSIEGWTYGKKLVHTHESMWAVAENVRSYCPEKSVVDRTGRETARNLEDAKEMCAMEDSCISIIYGLPTANDAPHGLWMCMEPVDLIRSDSSFHGFVTATIRGRENTWDPQNTDDTNWRCFIEFHDKAECRATMTEWDRILMRMRSCT</sequence>
<proteinExistence type="predicted"/>
<organism evidence="1 2">
    <name type="scientific">Cymbomonas tetramitiformis</name>
    <dbReference type="NCBI Taxonomy" id="36881"/>
    <lineage>
        <taxon>Eukaryota</taxon>
        <taxon>Viridiplantae</taxon>
        <taxon>Chlorophyta</taxon>
        <taxon>Pyramimonadophyceae</taxon>
        <taxon>Pyramimonadales</taxon>
        <taxon>Pyramimonadaceae</taxon>
        <taxon>Cymbomonas</taxon>
    </lineage>
</organism>
<dbReference type="Pfam" id="PF04488">
    <property type="entry name" value="Gly_transf_sug"/>
    <property type="match status" value="1"/>
</dbReference>
<dbReference type="Gene3D" id="3.90.550.20">
    <property type="match status" value="1"/>
</dbReference>
<comment type="caution">
    <text evidence="1">The sequence shown here is derived from an EMBL/GenBank/DDBJ whole genome shotgun (WGS) entry which is preliminary data.</text>
</comment>
<dbReference type="PANTHER" id="PTHR34144:SF7">
    <property type="entry name" value="EXPORT PROTEIN (CAP59), PUTATIVE (AFU_ORTHOLOGUE AFUA_7G05020)-RELATED"/>
    <property type="match status" value="1"/>
</dbReference>